<evidence type="ECO:0000313" key="3">
    <source>
        <dbReference type="Proteomes" id="UP000262939"/>
    </source>
</evidence>
<gene>
    <name evidence="2" type="ORF">D0466_14460</name>
</gene>
<dbReference type="RefSeq" id="WP_117323275.1">
    <property type="nucleotide sequence ID" value="NZ_QVTD01000010.1"/>
</dbReference>
<evidence type="ECO:0000256" key="1">
    <source>
        <dbReference type="SAM" id="MobiDB-lite"/>
    </source>
</evidence>
<organism evidence="2 3">
    <name type="scientific">Peribacillus glennii</name>
    <dbReference type="NCBI Taxonomy" id="2303991"/>
    <lineage>
        <taxon>Bacteria</taxon>
        <taxon>Bacillati</taxon>
        <taxon>Bacillota</taxon>
        <taxon>Bacilli</taxon>
        <taxon>Bacillales</taxon>
        <taxon>Bacillaceae</taxon>
        <taxon>Peribacillus</taxon>
    </lineage>
</organism>
<dbReference type="OrthoDB" id="2361717at2"/>
<reference evidence="2 3" key="1">
    <citation type="submission" date="2018-08" db="EMBL/GenBank/DDBJ databases">
        <title>Bacillus chawlae sp. nov., Bacillus glennii sp. nov., and Bacillus saganii sp. nov. Isolated from the Vehicle Assembly Building at Kennedy Space Center where the Viking Spacecraft were Assembled.</title>
        <authorList>
            <person name="Seuylemezian A."/>
            <person name="Vaishampayan P."/>
        </authorList>
    </citation>
    <scope>NUCLEOTIDE SEQUENCE [LARGE SCALE GENOMIC DNA]</scope>
    <source>
        <strain evidence="2 3">V44-8</strain>
    </source>
</reference>
<evidence type="ECO:0008006" key="4">
    <source>
        <dbReference type="Google" id="ProtNLM"/>
    </source>
</evidence>
<dbReference type="AlphaFoldDB" id="A0A372LAQ4"/>
<evidence type="ECO:0000313" key="2">
    <source>
        <dbReference type="EMBL" id="RFU62379.1"/>
    </source>
</evidence>
<comment type="caution">
    <text evidence="2">The sequence shown here is derived from an EMBL/GenBank/DDBJ whole genome shotgun (WGS) entry which is preliminary data.</text>
</comment>
<dbReference type="InterPro" id="IPR035218">
    <property type="entry name" value="DUF5327"/>
</dbReference>
<feature type="region of interest" description="Disordered" evidence="1">
    <location>
        <begin position="82"/>
        <end position="104"/>
    </location>
</feature>
<sequence>MDISSEKVIDKMDELLHKAKNTESHEKLRGYVTAIQALCDILLEETGTAETYSAGSLSTNVQSPAYSQPAFNQSTVPVQPVISSVPQSKPVKMDDANGDSLFDF</sequence>
<name>A0A372LAQ4_9BACI</name>
<protein>
    <recommendedName>
        <fullName evidence="4">YwdI family protein</fullName>
    </recommendedName>
</protein>
<proteinExistence type="predicted"/>
<dbReference type="EMBL" id="QVTD01000010">
    <property type="protein sequence ID" value="RFU62379.1"/>
    <property type="molecule type" value="Genomic_DNA"/>
</dbReference>
<dbReference type="Pfam" id="PF17261">
    <property type="entry name" value="DUF5327"/>
    <property type="match status" value="1"/>
</dbReference>
<dbReference type="Proteomes" id="UP000262939">
    <property type="component" value="Unassembled WGS sequence"/>
</dbReference>
<accession>A0A372LAQ4</accession>
<keyword evidence="3" id="KW-1185">Reference proteome</keyword>